<reference evidence="8" key="1">
    <citation type="submission" date="2021-03" db="EMBL/GenBank/DDBJ databases">
        <title>Streptomyces poriferae sp. nov., a novel marine sponge-derived Actinobacteria species with anti-MRSA activity.</title>
        <authorList>
            <person name="Sandoval-Powers M."/>
            <person name="Kralova S."/>
            <person name="Nguyen G.-S."/>
            <person name="Fawwal D."/>
            <person name="Degnes K."/>
            <person name="Klinkenberg G."/>
            <person name="Sletta H."/>
            <person name="Wentzel A."/>
            <person name="Liles M.R."/>
        </authorList>
    </citation>
    <scope>NUCLEOTIDE SEQUENCE</scope>
    <source>
        <strain evidence="8">DSM 41794</strain>
    </source>
</reference>
<keyword evidence="2" id="KW-1003">Cell membrane</keyword>
<feature type="transmembrane region" description="Helical" evidence="6">
    <location>
        <begin position="194"/>
        <end position="218"/>
    </location>
</feature>
<feature type="transmembrane region" description="Helical" evidence="6">
    <location>
        <begin position="29"/>
        <end position="52"/>
    </location>
</feature>
<feature type="transmembrane region" description="Helical" evidence="6">
    <location>
        <begin position="700"/>
        <end position="726"/>
    </location>
</feature>
<evidence type="ECO:0000313" key="9">
    <source>
        <dbReference type="Proteomes" id="UP000664167"/>
    </source>
</evidence>
<feature type="transmembrane region" description="Helical" evidence="6">
    <location>
        <begin position="738"/>
        <end position="760"/>
    </location>
</feature>
<keyword evidence="3 6" id="KW-0812">Transmembrane</keyword>
<dbReference type="Pfam" id="PF02687">
    <property type="entry name" value="FtsX"/>
    <property type="match status" value="2"/>
</dbReference>
<evidence type="ECO:0000256" key="6">
    <source>
        <dbReference type="SAM" id="Phobius"/>
    </source>
</evidence>
<dbReference type="InterPro" id="IPR003838">
    <property type="entry name" value="ABC3_permease_C"/>
</dbReference>
<feature type="domain" description="ABC3 transporter permease C-terminal" evidence="7">
    <location>
        <begin position="201"/>
        <end position="308"/>
    </location>
</feature>
<keyword evidence="5 6" id="KW-0472">Membrane</keyword>
<feature type="domain" description="ABC3 transporter permease C-terminal" evidence="7">
    <location>
        <begin position="658"/>
        <end position="768"/>
    </location>
</feature>
<feature type="transmembrane region" description="Helical" evidence="6">
    <location>
        <begin position="652"/>
        <end position="671"/>
    </location>
</feature>
<evidence type="ECO:0000256" key="2">
    <source>
        <dbReference type="ARBA" id="ARBA00022475"/>
    </source>
</evidence>
<comment type="subcellular location">
    <subcellularLocation>
        <location evidence="1">Cell membrane</location>
        <topology evidence="1">Multi-pass membrane protein</topology>
    </subcellularLocation>
</comment>
<keyword evidence="4 6" id="KW-1133">Transmembrane helix</keyword>
<dbReference type="PANTHER" id="PTHR30287:SF2">
    <property type="entry name" value="BLL1001 PROTEIN"/>
    <property type="match status" value="1"/>
</dbReference>
<evidence type="ECO:0000256" key="5">
    <source>
        <dbReference type="ARBA" id="ARBA00023136"/>
    </source>
</evidence>
<dbReference type="InterPro" id="IPR038766">
    <property type="entry name" value="Membrane_comp_ABC_pdt"/>
</dbReference>
<dbReference type="PANTHER" id="PTHR30287">
    <property type="entry name" value="MEMBRANE COMPONENT OF PREDICTED ABC SUPERFAMILY METABOLITE UPTAKE TRANSPORTER"/>
    <property type="match status" value="1"/>
</dbReference>
<evidence type="ECO:0000259" key="7">
    <source>
        <dbReference type="Pfam" id="PF02687"/>
    </source>
</evidence>
<dbReference type="Proteomes" id="UP000664167">
    <property type="component" value="Unassembled WGS sequence"/>
</dbReference>
<evidence type="ECO:0000256" key="1">
    <source>
        <dbReference type="ARBA" id="ARBA00004651"/>
    </source>
</evidence>
<dbReference type="AlphaFoldDB" id="A0A939JDK3"/>
<keyword evidence="9" id="KW-1185">Reference proteome</keyword>
<evidence type="ECO:0000313" key="8">
    <source>
        <dbReference type="EMBL" id="MBO0512116.1"/>
    </source>
</evidence>
<accession>A0A939JDK3</accession>
<gene>
    <name evidence="8" type="ORF">J0695_09845</name>
</gene>
<feature type="transmembrane region" description="Helical" evidence="6">
    <location>
        <begin position="334"/>
        <end position="352"/>
    </location>
</feature>
<name>A0A939JDK3_9ACTN</name>
<sequence>MSAAGWARDLSIGAKFGVAGGREGWMRTLLTAVGVGLGVAVLLFTTAVPGALSAREDRGQARDDFSALMADKRGDTTLQAPAETKYHGKDVRGRLVRGESARAPVPPGLSALPPAGQMLVSPDLKKLLDSPEGKVLRERIPYKYAGTISDSGLLGPHELAYYASVPTLAYDGESQVRRISAYGATRQQEPMDPVMALLVVIIFIVLLMPVAVFIAAAVRFGGDRRDRRLAALRLVGADAQMTRRIAAGEALAGSLVGLVLGAGFFLLGRQFIGDMTLAGINLFPADVDPSPALAVLVALAVPAAAVGVTLLSMRGVVIEPLGVVRTAVARRRRLWWRLLLPAAGLALLYPMIGQGRDNGRFNQVQVISGTTLLLIGVVALLPWGVEAFVNRLGGGTTAWQLAVRRLQLTSGTAARTVNGIAVAVAGAIALQMLFAGIDGDYTKPTGADLTRAQLSVTGNGFSGAAQGAEMAERLRATHGVRSVASLGGATVTADPDDSYLSTITLADCASLREIASIGACKDGDTFVTTGGWDQTVASVSKPGQKLYVTTSASGKVDDKTLVWKLPADTRSVPVRKSPGGSEGGGGILVTPRALPQLTTAKLSRTLYLLLDPGVSDAAELARNTVSAASPLYQVQELTETDESTRFASVRRGLYIGTAGVLLLIGVSLLVSQLEQLRERKRLLAALVAFGTRRSTMSWSVLWQMAIPVALGLVLSTGVGVGLGAILLGMVGHSVAVNWTAVAAMTGIGAGVVLLVTLLSLPPLWRLMRPDGLRTE</sequence>
<dbReference type="GO" id="GO:0005886">
    <property type="term" value="C:plasma membrane"/>
    <property type="evidence" value="ECO:0007669"/>
    <property type="project" value="UniProtKB-SubCell"/>
</dbReference>
<protein>
    <submittedName>
        <fullName evidence="8">ABC transporter permease</fullName>
    </submittedName>
</protein>
<feature type="transmembrane region" description="Helical" evidence="6">
    <location>
        <begin position="292"/>
        <end position="313"/>
    </location>
</feature>
<feature type="transmembrane region" description="Helical" evidence="6">
    <location>
        <begin position="250"/>
        <end position="272"/>
    </location>
</feature>
<proteinExistence type="predicted"/>
<organism evidence="8 9">
    <name type="scientific">Streptomyces beijiangensis</name>
    <dbReference type="NCBI Taxonomy" id="163361"/>
    <lineage>
        <taxon>Bacteria</taxon>
        <taxon>Bacillati</taxon>
        <taxon>Actinomycetota</taxon>
        <taxon>Actinomycetes</taxon>
        <taxon>Kitasatosporales</taxon>
        <taxon>Streptomycetaceae</taxon>
        <taxon>Streptomyces</taxon>
    </lineage>
</organism>
<dbReference type="EMBL" id="JAFLRJ010000086">
    <property type="protein sequence ID" value="MBO0512116.1"/>
    <property type="molecule type" value="Genomic_DNA"/>
</dbReference>
<evidence type="ECO:0000256" key="3">
    <source>
        <dbReference type="ARBA" id="ARBA00022692"/>
    </source>
</evidence>
<comment type="caution">
    <text evidence="8">The sequence shown here is derived from an EMBL/GenBank/DDBJ whole genome shotgun (WGS) entry which is preliminary data.</text>
</comment>
<feature type="transmembrane region" description="Helical" evidence="6">
    <location>
        <begin position="364"/>
        <end position="385"/>
    </location>
</feature>
<dbReference type="RefSeq" id="WP_206961515.1">
    <property type="nucleotide sequence ID" value="NZ_BAAAJJ010000001.1"/>
</dbReference>
<feature type="transmembrane region" description="Helical" evidence="6">
    <location>
        <begin position="413"/>
        <end position="434"/>
    </location>
</feature>
<evidence type="ECO:0000256" key="4">
    <source>
        <dbReference type="ARBA" id="ARBA00022989"/>
    </source>
</evidence>